<dbReference type="Proteomes" id="UP000050956">
    <property type="component" value="Unassembled WGS sequence"/>
</dbReference>
<evidence type="ECO:0000256" key="1">
    <source>
        <dbReference type="SAM" id="SignalP"/>
    </source>
</evidence>
<dbReference type="PROSITE" id="PS51257">
    <property type="entry name" value="PROKAR_LIPOPROTEIN"/>
    <property type="match status" value="1"/>
</dbReference>
<gene>
    <name evidence="2" type="ORF">ABB30_09170</name>
</gene>
<dbReference type="AlphaFoldDB" id="A0A0R0D456"/>
<accession>A0A0R0D456</accession>
<evidence type="ECO:0000313" key="3">
    <source>
        <dbReference type="Proteomes" id="UP000050956"/>
    </source>
</evidence>
<keyword evidence="1" id="KW-0732">Signal</keyword>
<dbReference type="PATRIC" id="fig|336566.3.peg.1248"/>
<proteinExistence type="predicted"/>
<dbReference type="OrthoDB" id="6042395at2"/>
<feature type="signal peptide" evidence="1">
    <location>
        <begin position="1"/>
        <end position="20"/>
    </location>
</feature>
<organism evidence="2 3">
    <name type="scientific">Stenotrophomonas ginsengisoli</name>
    <dbReference type="NCBI Taxonomy" id="336566"/>
    <lineage>
        <taxon>Bacteria</taxon>
        <taxon>Pseudomonadati</taxon>
        <taxon>Pseudomonadota</taxon>
        <taxon>Gammaproteobacteria</taxon>
        <taxon>Lysobacterales</taxon>
        <taxon>Lysobacteraceae</taxon>
        <taxon>Stenotrophomonas</taxon>
    </lineage>
</organism>
<name>A0A0R0D456_9GAMM</name>
<protein>
    <recommendedName>
        <fullName evidence="4">Lipoprotein</fullName>
    </recommendedName>
</protein>
<comment type="caution">
    <text evidence="2">The sequence shown here is derived from an EMBL/GenBank/DDBJ whole genome shotgun (WGS) entry which is preliminary data.</text>
</comment>
<feature type="chain" id="PRO_5006395067" description="Lipoprotein" evidence="1">
    <location>
        <begin position="21"/>
        <end position="257"/>
    </location>
</feature>
<evidence type="ECO:0000313" key="2">
    <source>
        <dbReference type="EMBL" id="KRG76860.1"/>
    </source>
</evidence>
<sequence length="257" mass="28586">MNFRPLLAAAVLSLTLSACAGPMDRALVTDQGDAAYFQRLNPLFAQMTPEQQEAFNWSVSDLTIGTIHQRYPGASAREVIAGETALILQTYPERIAALQPSLQQFQQARAQLAQLRSDNIQFRIEQDFHGSQPYLKADFHNGSTLSFSTTGWVAQLYLDGADTPVASYEFTLNHRNRGGLLPGEDENHDIHLGFVTGDADWMTLEVRNARQRRIQIVPVQPGTTDLGERPYALHDPQPEIDRLQAVIAAAEKYRAVP</sequence>
<reference evidence="2 3" key="1">
    <citation type="submission" date="2015-05" db="EMBL/GenBank/DDBJ databases">
        <title>Genome sequencing and analysis of members of genus Stenotrophomonas.</title>
        <authorList>
            <person name="Patil P.P."/>
            <person name="Midha S."/>
            <person name="Patil P.B."/>
        </authorList>
    </citation>
    <scope>NUCLEOTIDE SEQUENCE [LARGE SCALE GENOMIC DNA]</scope>
    <source>
        <strain evidence="2 3">DSM 24757</strain>
    </source>
</reference>
<dbReference type="RefSeq" id="WP_057637990.1">
    <property type="nucleotide sequence ID" value="NZ_LDJM01000021.1"/>
</dbReference>
<keyword evidence="3" id="KW-1185">Reference proteome</keyword>
<dbReference type="EMBL" id="LDJM01000021">
    <property type="protein sequence ID" value="KRG76860.1"/>
    <property type="molecule type" value="Genomic_DNA"/>
</dbReference>
<evidence type="ECO:0008006" key="4">
    <source>
        <dbReference type="Google" id="ProtNLM"/>
    </source>
</evidence>